<dbReference type="EMBL" id="VSSQ01081743">
    <property type="protein sequence ID" value="MPN30585.1"/>
    <property type="molecule type" value="Genomic_DNA"/>
</dbReference>
<proteinExistence type="predicted"/>
<comment type="caution">
    <text evidence="1">The sequence shown here is derived from an EMBL/GenBank/DDBJ whole genome shotgun (WGS) entry which is preliminary data.</text>
</comment>
<name>A0A645GUX9_9ZZZZ</name>
<sequence length="84" mass="9100">MVKGRIQHGLIESVGTKGGHVLHGKAEQPGFYTQFLSLFGQLKAKLGTAKLREGHLFMQKRAILSTQAENGFVPGLGQQTDLPV</sequence>
<gene>
    <name evidence="1" type="ORF">SDC9_178056</name>
</gene>
<reference evidence="1" key="1">
    <citation type="submission" date="2019-08" db="EMBL/GenBank/DDBJ databases">
        <authorList>
            <person name="Kucharzyk K."/>
            <person name="Murdoch R.W."/>
            <person name="Higgins S."/>
            <person name="Loffler F."/>
        </authorList>
    </citation>
    <scope>NUCLEOTIDE SEQUENCE</scope>
</reference>
<organism evidence="1">
    <name type="scientific">bioreactor metagenome</name>
    <dbReference type="NCBI Taxonomy" id="1076179"/>
    <lineage>
        <taxon>unclassified sequences</taxon>
        <taxon>metagenomes</taxon>
        <taxon>ecological metagenomes</taxon>
    </lineage>
</organism>
<protein>
    <submittedName>
        <fullName evidence="1">Uncharacterized protein</fullName>
    </submittedName>
</protein>
<evidence type="ECO:0000313" key="1">
    <source>
        <dbReference type="EMBL" id="MPN30585.1"/>
    </source>
</evidence>
<accession>A0A645GUX9</accession>
<dbReference type="AlphaFoldDB" id="A0A645GUX9"/>